<evidence type="ECO:0000313" key="11">
    <source>
        <dbReference type="Proteomes" id="UP001140074"/>
    </source>
</evidence>
<dbReference type="InterPro" id="IPR052764">
    <property type="entry name" value="GH20_Enzymes"/>
</dbReference>
<comment type="similarity">
    <text evidence="2">Belongs to the glycosyl hydrolase 20 family.</text>
</comment>
<evidence type="ECO:0000256" key="1">
    <source>
        <dbReference type="ARBA" id="ARBA00001231"/>
    </source>
</evidence>
<evidence type="ECO:0000256" key="6">
    <source>
        <dbReference type="PIRSR" id="PIRSR625705-1"/>
    </source>
</evidence>
<feature type="active site" description="Proton donor" evidence="6">
    <location>
        <position position="360"/>
    </location>
</feature>
<sequence length="1138" mass="127885">MKRVSIVLLAALVAASVAGTIASPLPDSGVVSLQPSKTSSSCANPTPFVIPSLQEWKGSKGDWKLSKGTRIVVDPAYAKGISADSKHTFMANPANMQQYAASFQADIKQVTGWDLQVVVSSKCGKDDIFLTLGADAKDPHLDNEGYLLDIGKQGIAIQAVTSRGAFWGTRTLLQMLILADENDYTLPQGNARDFPNYGERKFMQDIARKPIPISDLKEYVALTSFYKFNTYHIHLNDNPGMQNKATNKDWASLYSGFRLKSDNPAFSMYANNDTAYTKQDMREYQDFVKARGMDLIPEIDTPAHSLCFTKFHPEWSIQNTTARGDWLDLGNQEVWTFIEDLWTEFVGWFDSSEISIGADEYDATKGDLARKFVNHFHDYFATNFNRTIRMWGSDVKLPGTIEINKSIHTDHWDWTYSNPVDLVKRGHKVSNLNAPDVYMVPRSQSYWDYIDDKKIYDLWLPHIFDILDRTNSSRNLSPNEPLLTGGGFANWNDFLSESVTRVELYDRVSKTAGAFAEKLWAGEKSTASISYDKWSPLAKKLRENIPGVTLTHRPASKGQFVITYDFEDGAVKDKSGNEYDGKLNNGAKVVDAGEGHGKAVQLSPDSYISTPLESIRYPYAVGLWVKPSGNQAANAVLLESGDGRLLISNGTSPTVTFEQDGNQYNTQIILPADTWSHIAFSADGSKTSVFYNMRRVAIVNYYNSRWDVLRNETMVVTAPIRNIGSASGNSVNGLVDGFFVLDRATYGGEIGSGYDHDDRPELLTPLLWDEYFGDLASHLYQLASRISYTTDASFSFMELQSDLINSLTSLEYECDIHSVSNMMQVAQRGAQILQRLTPAYQLQIDIADLVQSPGGDYVEYPCLNTLFLDLQAYPSFSPLSVDSGMVLFPSLRSLNIGNDYPFGDDALFRGNTATLEYLRVAPGREFCDIVRRYKVFTPTSHPKLRWVESVRLSVGMETQFASVESHLRFMLNIAPNAAVKVIPAVPAGEETFLALNQLTDHTCIQVLHLYDTQLMLWEVIHIVKSLSILSDLVCKSTGLGTYFEDITLYMLPVYVRDIQVPLRERFRCWRLGNVDSDSLEETVTCILVVAMTFPNFRYANLPNSILHEYMELMEETIELDEYVEVEPRLRRLLFDKTV</sequence>
<dbReference type="GO" id="GO:0004563">
    <property type="term" value="F:beta-N-acetylhexosaminidase activity"/>
    <property type="evidence" value="ECO:0007669"/>
    <property type="project" value="UniProtKB-EC"/>
</dbReference>
<dbReference type="EMBL" id="JANBUY010000012">
    <property type="protein sequence ID" value="KAJ2867750.1"/>
    <property type="molecule type" value="Genomic_DNA"/>
</dbReference>
<dbReference type="CDD" id="cd06564">
    <property type="entry name" value="GH20_DspB_LnbB-like"/>
    <property type="match status" value="1"/>
</dbReference>
<organism evidence="10 11">
    <name type="scientific">Coemansia aciculifera</name>
    <dbReference type="NCBI Taxonomy" id="417176"/>
    <lineage>
        <taxon>Eukaryota</taxon>
        <taxon>Fungi</taxon>
        <taxon>Fungi incertae sedis</taxon>
        <taxon>Zoopagomycota</taxon>
        <taxon>Kickxellomycotina</taxon>
        <taxon>Kickxellomycetes</taxon>
        <taxon>Kickxellales</taxon>
        <taxon>Kickxellaceae</taxon>
        <taxon>Coemansia</taxon>
    </lineage>
</organism>
<name>A0A9W8M7Q8_9FUNG</name>
<dbReference type="Pfam" id="PF00728">
    <property type="entry name" value="Glyco_hydro_20"/>
    <property type="match status" value="1"/>
</dbReference>
<dbReference type="PANTHER" id="PTHR43678:SF1">
    <property type="entry name" value="BETA-N-ACETYLHEXOSAMINIDASE"/>
    <property type="match status" value="1"/>
</dbReference>
<keyword evidence="11" id="KW-1185">Reference proteome</keyword>
<dbReference type="AlphaFoldDB" id="A0A9W8M7Q8"/>
<dbReference type="SUPFAM" id="SSF49899">
    <property type="entry name" value="Concanavalin A-like lectins/glucanases"/>
    <property type="match status" value="1"/>
</dbReference>
<proteinExistence type="inferred from homology"/>
<dbReference type="Gene3D" id="3.30.379.10">
    <property type="entry name" value="Chitobiase/beta-hexosaminidase domain 2-like"/>
    <property type="match status" value="1"/>
</dbReference>
<dbReference type="InterPro" id="IPR015882">
    <property type="entry name" value="HEX_bac_N"/>
</dbReference>
<dbReference type="Gene3D" id="2.60.120.200">
    <property type="match status" value="1"/>
</dbReference>
<evidence type="ECO:0000256" key="2">
    <source>
        <dbReference type="ARBA" id="ARBA00006285"/>
    </source>
</evidence>
<dbReference type="Pfam" id="PF02838">
    <property type="entry name" value="Glyco_hydro_20b"/>
    <property type="match status" value="1"/>
</dbReference>
<dbReference type="InterPro" id="IPR025705">
    <property type="entry name" value="Beta_hexosaminidase_sua/sub"/>
</dbReference>
<feature type="chain" id="PRO_5040876097" description="beta-N-acetylhexosaminidase" evidence="7">
    <location>
        <begin position="23"/>
        <end position="1138"/>
    </location>
</feature>
<reference evidence="10" key="1">
    <citation type="submission" date="2022-07" db="EMBL/GenBank/DDBJ databases">
        <title>Phylogenomic reconstructions and comparative analyses of Kickxellomycotina fungi.</title>
        <authorList>
            <person name="Reynolds N.K."/>
            <person name="Stajich J.E."/>
            <person name="Barry K."/>
            <person name="Grigoriev I.V."/>
            <person name="Crous P."/>
            <person name="Smith M.E."/>
        </authorList>
    </citation>
    <scope>NUCLEOTIDE SEQUENCE</scope>
    <source>
        <strain evidence="10">RSA 476</strain>
    </source>
</reference>
<dbReference type="InterPro" id="IPR029018">
    <property type="entry name" value="Hex-like_dom2"/>
</dbReference>
<dbReference type="InterPro" id="IPR015883">
    <property type="entry name" value="Glyco_hydro_20_cat"/>
</dbReference>
<dbReference type="SUPFAM" id="SSF51445">
    <property type="entry name" value="(Trans)glycosidases"/>
    <property type="match status" value="1"/>
</dbReference>
<evidence type="ECO:0000259" key="9">
    <source>
        <dbReference type="Pfam" id="PF02838"/>
    </source>
</evidence>
<dbReference type="EC" id="3.2.1.52" evidence="3"/>
<protein>
    <recommendedName>
        <fullName evidence="3">beta-N-acetylhexosaminidase</fullName>
        <ecNumber evidence="3">3.2.1.52</ecNumber>
    </recommendedName>
</protein>
<keyword evidence="7" id="KW-0732">Signal</keyword>
<evidence type="ECO:0000259" key="8">
    <source>
        <dbReference type="Pfam" id="PF00728"/>
    </source>
</evidence>
<dbReference type="GO" id="GO:0005975">
    <property type="term" value="P:carbohydrate metabolic process"/>
    <property type="evidence" value="ECO:0007669"/>
    <property type="project" value="InterPro"/>
</dbReference>
<dbReference type="InterPro" id="IPR017853">
    <property type="entry name" value="GH"/>
</dbReference>
<evidence type="ECO:0000256" key="3">
    <source>
        <dbReference type="ARBA" id="ARBA00012663"/>
    </source>
</evidence>
<dbReference type="PRINTS" id="PR00738">
    <property type="entry name" value="GLHYDRLASE20"/>
</dbReference>
<dbReference type="PANTHER" id="PTHR43678">
    <property type="entry name" value="PUTATIVE (AFU_ORTHOLOGUE AFUA_2G00640)-RELATED"/>
    <property type="match status" value="1"/>
</dbReference>
<evidence type="ECO:0000313" key="10">
    <source>
        <dbReference type="EMBL" id="KAJ2867750.1"/>
    </source>
</evidence>
<evidence type="ECO:0000256" key="5">
    <source>
        <dbReference type="ARBA" id="ARBA00023295"/>
    </source>
</evidence>
<comment type="caution">
    <text evidence="10">The sequence shown here is derived from an EMBL/GenBank/DDBJ whole genome shotgun (WGS) entry which is preliminary data.</text>
</comment>
<gene>
    <name evidence="10" type="ORF">GGH94_000624</name>
</gene>
<dbReference type="Proteomes" id="UP001140074">
    <property type="component" value="Unassembled WGS sequence"/>
</dbReference>
<feature type="signal peptide" evidence="7">
    <location>
        <begin position="1"/>
        <end position="22"/>
    </location>
</feature>
<accession>A0A9W8M7Q8</accession>
<dbReference type="Gene3D" id="3.20.20.80">
    <property type="entry name" value="Glycosidases"/>
    <property type="match status" value="1"/>
</dbReference>
<dbReference type="InterPro" id="IPR013320">
    <property type="entry name" value="ConA-like_dom_sf"/>
</dbReference>
<comment type="catalytic activity">
    <reaction evidence="1">
        <text>Hydrolysis of terminal non-reducing N-acetyl-D-hexosamine residues in N-acetyl-beta-D-hexosaminides.</text>
        <dbReference type="EC" id="3.2.1.52"/>
    </reaction>
</comment>
<dbReference type="Pfam" id="PF13385">
    <property type="entry name" value="Laminin_G_3"/>
    <property type="match status" value="1"/>
</dbReference>
<evidence type="ECO:0000256" key="4">
    <source>
        <dbReference type="ARBA" id="ARBA00022801"/>
    </source>
</evidence>
<dbReference type="SUPFAM" id="SSF55545">
    <property type="entry name" value="beta-N-acetylhexosaminidase-like domain"/>
    <property type="match status" value="1"/>
</dbReference>
<feature type="domain" description="Beta-hexosaminidase bacterial type N-terminal" evidence="9">
    <location>
        <begin position="47"/>
        <end position="193"/>
    </location>
</feature>
<keyword evidence="4" id="KW-0378">Hydrolase</keyword>
<evidence type="ECO:0000256" key="7">
    <source>
        <dbReference type="SAM" id="SignalP"/>
    </source>
</evidence>
<feature type="domain" description="Glycoside hydrolase family 20 catalytic" evidence="8">
    <location>
        <begin position="200"/>
        <end position="522"/>
    </location>
</feature>
<keyword evidence="5" id="KW-0326">Glycosidase</keyword>